<keyword evidence="3" id="KW-0804">Transcription</keyword>
<dbReference type="Proteomes" id="UP000276055">
    <property type="component" value="Unassembled WGS sequence"/>
</dbReference>
<evidence type="ECO:0000313" key="6">
    <source>
        <dbReference type="EMBL" id="RKR19763.1"/>
    </source>
</evidence>
<feature type="domain" description="HTH tetR-type" evidence="5">
    <location>
        <begin position="14"/>
        <end position="76"/>
    </location>
</feature>
<dbReference type="EMBL" id="RBIR01000003">
    <property type="protein sequence ID" value="RKR19763.1"/>
    <property type="molecule type" value="Genomic_DNA"/>
</dbReference>
<comment type="caution">
    <text evidence="6">The sequence shown here is derived from an EMBL/GenBank/DDBJ whole genome shotgun (WGS) entry which is preliminary data.</text>
</comment>
<dbReference type="InterPro" id="IPR001647">
    <property type="entry name" value="HTH_TetR"/>
</dbReference>
<dbReference type="Pfam" id="PF16859">
    <property type="entry name" value="TetR_C_11"/>
    <property type="match status" value="1"/>
</dbReference>
<dbReference type="Gene3D" id="1.10.357.10">
    <property type="entry name" value="Tetracycline Repressor, domain 2"/>
    <property type="match status" value="1"/>
</dbReference>
<sequence>MMATATPRPGGRSARVQQAVHQAVRSLLEENGGDRTGLSVPLVAERAGVNSSTIYRRWGDLQRLLAAVASNRMLPEQVEDTGSLRGDMEAWFEPYVEEFSSPLGRQVLRDMLADGAVTRDYFALMQGHVEEIRDLARARGEAAPAAREIIDVVVAPVIYRILFNHESASELRVRDRIVRLLGPGGASAPRDD</sequence>
<protein>
    <submittedName>
        <fullName evidence="6">TetR family transcriptional regulator</fullName>
    </submittedName>
</protein>
<dbReference type="GO" id="GO:0003700">
    <property type="term" value="F:DNA-binding transcription factor activity"/>
    <property type="evidence" value="ECO:0007669"/>
    <property type="project" value="TreeGrafter"/>
</dbReference>
<name>A0A495ET38_9MICC</name>
<feature type="DNA-binding region" description="H-T-H motif" evidence="4">
    <location>
        <begin position="39"/>
        <end position="58"/>
    </location>
</feature>
<dbReference type="InterPro" id="IPR036271">
    <property type="entry name" value="Tet_transcr_reg_TetR-rel_C_sf"/>
</dbReference>
<dbReference type="PROSITE" id="PS50977">
    <property type="entry name" value="HTH_TETR_2"/>
    <property type="match status" value="1"/>
</dbReference>
<reference evidence="6 7" key="1">
    <citation type="submission" date="2018-10" db="EMBL/GenBank/DDBJ databases">
        <title>Genomic Encyclopedia of Type Strains, Phase IV (KMG-IV): sequencing the most valuable type-strain genomes for metagenomic binning, comparative biology and taxonomic classification.</title>
        <authorList>
            <person name="Goeker M."/>
        </authorList>
    </citation>
    <scope>NUCLEOTIDE SEQUENCE [LARGE SCALE GENOMIC DNA]</scope>
    <source>
        <strain evidence="6 7">DSM 25586</strain>
    </source>
</reference>
<keyword evidence="2 4" id="KW-0238">DNA-binding</keyword>
<organism evidence="6 7">
    <name type="scientific">Arthrobacter oryzae</name>
    <dbReference type="NCBI Taxonomy" id="409290"/>
    <lineage>
        <taxon>Bacteria</taxon>
        <taxon>Bacillati</taxon>
        <taxon>Actinomycetota</taxon>
        <taxon>Actinomycetes</taxon>
        <taxon>Micrococcales</taxon>
        <taxon>Micrococcaceae</taxon>
        <taxon>Arthrobacter</taxon>
    </lineage>
</organism>
<dbReference type="InterPro" id="IPR009057">
    <property type="entry name" value="Homeodomain-like_sf"/>
</dbReference>
<gene>
    <name evidence="6" type="ORF">C8D78_1571</name>
</gene>
<dbReference type="PANTHER" id="PTHR30055">
    <property type="entry name" value="HTH-TYPE TRANSCRIPTIONAL REGULATOR RUTR"/>
    <property type="match status" value="1"/>
</dbReference>
<evidence type="ECO:0000313" key="7">
    <source>
        <dbReference type="Proteomes" id="UP000276055"/>
    </source>
</evidence>
<accession>A0A495ET38</accession>
<dbReference type="PANTHER" id="PTHR30055:SF148">
    <property type="entry name" value="TETR-FAMILY TRANSCRIPTIONAL REGULATOR"/>
    <property type="match status" value="1"/>
</dbReference>
<dbReference type="SUPFAM" id="SSF48498">
    <property type="entry name" value="Tetracyclin repressor-like, C-terminal domain"/>
    <property type="match status" value="1"/>
</dbReference>
<dbReference type="Gene3D" id="1.10.10.60">
    <property type="entry name" value="Homeodomain-like"/>
    <property type="match status" value="1"/>
</dbReference>
<keyword evidence="1" id="KW-0805">Transcription regulation</keyword>
<dbReference type="AlphaFoldDB" id="A0A495ET38"/>
<evidence type="ECO:0000259" key="5">
    <source>
        <dbReference type="PROSITE" id="PS50977"/>
    </source>
</evidence>
<evidence type="ECO:0000256" key="4">
    <source>
        <dbReference type="PROSITE-ProRule" id="PRU00335"/>
    </source>
</evidence>
<evidence type="ECO:0000256" key="2">
    <source>
        <dbReference type="ARBA" id="ARBA00023125"/>
    </source>
</evidence>
<dbReference type="Pfam" id="PF00440">
    <property type="entry name" value="TetR_N"/>
    <property type="match status" value="1"/>
</dbReference>
<dbReference type="RefSeq" id="WP_120951946.1">
    <property type="nucleotide sequence ID" value="NZ_RBIR01000003.1"/>
</dbReference>
<dbReference type="InterPro" id="IPR011075">
    <property type="entry name" value="TetR_C"/>
</dbReference>
<dbReference type="SUPFAM" id="SSF46689">
    <property type="entry name" value="Homeodomain-like"/>
    <property type="match status" value="1"/>
</dbReference>
<evidence type="ECO:0000256" key="3">
    <source>
        <dbReference type="ARBA" id="ARBA00023163"/>
    </source>
</evidence>
<proteinExistence type="predicted"/>
<dbReference type="GO" id="GO:0000976">
    <property type="term" value="F:transcription cis-regulatory region binding"/>
    <property type="evidence" value="ECO:0007669"/>
    <property type="project" value="TreeGrafter"/>
</dbReference>
<dbReference type="InterPro" id="IPR050109">
    <property type="entry name" value="HTH-type_TetR-like_transc_reg"/>
</dbReference>
<dbReference type="OrthoDB" id="9796019at2"/>
<evidence type="ECO:0000256" key="1">
    <source>
        <dbReference type="ARBA" id="ARBA00023015"/>
    </source>
</evidence>